<name>A0A4Q7U7K5_PSEST</name>
<dbReference type="InterPro" id="IPR036388">
    <property type="entry name" value="WH-like_DNA-bd_sf"/>
</dbReference>
<dbReference type="Proteomes" id="UP000291591">
    <property type="component" value="Unassembled WGS sequence"/>
</dbReference>
<feature type="domain" description="RNA polymerase sigma factor 70 region 4 type 2" evidence="7">
    <location>
        <begin position="137"/>
        <end position="188"/>
    </location>
</feature>
<reference evidence="8 9" key="1">
    <citation type="submission" date="2019-02" db="EMBL/GenBank/DDBJ databases">
        <title>Sequencing the genomes of 1000 actinobacteria strains.</title>
        <authorList>
            <person name="Klenk H.-P."/>
        </authorList>
    </citation>
    <scope>NUCLEOTIDE SEQUENCE [LARGE SCALE GENOMIC DNA]</scope>
    <source>
        <strain evidence="8 9">DSM 45779</strain>
    </source>
</reference>
<dbReference type="OrthoDB" id="3608473at2"/>
<dbReference type="InterPro" id="IPR013249">
    <property type="entry name" value="RNA_pol_sigma70_r4_t2"/>
</dbReference>
<dbReference type="PANTHER" id="PTHR43133:SF50">
    <property type="entry name" value="ECF RNA POLYMERASE SIGMA FACTOR SIGM"/>
    <property type="match status" value="1"/>
</dbReference>
<keyword evidence="5" id="KW-0804">Transcription</keyword>
<evidence type="ECO:0000256" key="1">
    <source>
        <dbReference type="ARBA" id="ARBA00010641"/>
    </source>
</evidence>
<dbReference type="SUPFAM" id="SSF88659">
    <property type="entry name" value="Sigma3 and sigma4 domains of RNA polymerase sigma factors"/>
    <property type="match status" value="1"/>
</dbReference>
<gene>
    <name evidence="8" type="ORF">EV383_6198</name>
</gene>
<dbReference type="GO" id="GO:0016987">
    <property type="term" value="F:sigma factor activity"/>
    <property type="evidence" value="ECO:0007669"/>
    <property type="project" value="UniProtKB-KW"/>
</dbReference>
<evidence type="ECO:0000256" key="6">
    <source>
        <dbReference type="SAM" id="MobiDB-lite"/>
    </source>
</evidence>
<keyword evidence="3" id="KW-0731">Sigma factor</keyword>
<dbReference type="GO" id="GO:0006352">
    <property type="term" value="P:DNA-templated transcription initiation"/>
    <property type="evidence" value="ECO:0007669"/>
    <property type="project" value="InterPro"/>
</dbReference>
<dbReference type="SUPFAM" id="SSF88946">
    <property type="entry name" value="Sigma2 domain of RNA polymerase sigma factors"/>
    <property type="match status" value="1"/>
</dbReference>
<evidence type="ECO:0000256" key="5">
    <source>
        <dbReference type="ARBA" id="ARBA00023163"/>
    </source>
</evidence>
<evidence type="ECO:0000313" key="9">
    <source>
        <dbReference type="Proteomes" id="UP000291591"/>
    </source>
</evidence>
<comment type="similarity">
    <text evidence="1">Belongs to the sigma-70 factor family. ECF subfamily.</text>
</comment>
<protein>
    <submittedName>
        <fullName evidence="8">RNA polymerase sigma-70 factor (ECF subfamily)</fullName>
    </submittedName>
</protein>
<evidence type="ECO:0000259" key="7">
    <source>
        <dbReference type="Pfam" id="PF08281"/>
    </source>
</evidence>
<keyword evidence="9" id="KW-1185">Reference proteome</keyword>
<feature type="region of interest" description="Disordered" evidence="6">
    <location>
        <begin position="1"/>
        <end position="34"/>
    </location>
</feature>
<dbReference type="Pfam" id="PF08281">
    <property type="entry name" value="Sigma70_r4_2"/>
    <property type="match status" value="1"/>
</dbReference>
<dbReference type="PANTHER" id="PTHR43133">
    <property type="entry name" value="RNA POLYMERASE ECF-TYPE SIGMA FACTO"/>
    <property type="match status" value="1"/>
</dbReference>
<dbReference type="EMBL" id="SHKL01000002">
    <property type="protein sequence ID" value="RZT75458.1"/>
    <property type="molecule type" value="Genomic_DNA"/>
</dbReference>
<evidence type="ECO:0000313" key="8">
    <source>
        <dbReference type="EMBL" id="RZT75458.1"/>
    </source>
</evidence>
<dbReference type="Gene3D" id="1.10.1740.10">
    <property type="match status" value="1"/>
</dbReference>
<dbReference type="RefSeq" id="WP_130295319.1">
    <property type="nucleotide sequence ID" value="NZ_SHKL01000002.1"/>
</dbReference>
<accession>A0A4Q7U7K5</accession>
<proteinExistence type="inferred from homology"/>
<dbReference type="Gene3D" id="1.10.10.10">
    <property type="entry name" value="Winged helix-like DNA-binding domain superfamily/Winged helix DNA-binding domain"/>
    <property type="match status" value="1"/>
</dbReference>
<evidence type="ECO:0000256" key="4">
    <source>
        <dbReference type="ARBA" id="ARBA00023125"/>
    </source>
</evidence>
<keyword evidence="4" id="KW-0238">DNA-binding</keyword>
<sequence length="196" mass="21755">MTTADEEPGDHSRRSSAGLWPGSDHDASPPPPATRADVIEEFTAFYRASAPKLIAFLRWQGASLPDAADCAQDALTQAFRQWSTLTYPYAWCRLVASRLYARRVAALHEDPVDDLPHEPGSPLLNPETRYTELETRHRVLALLDRLPSRQRQVMAWAYDGATPAETATALQISSDAVRANLYKARTTLRALLEATP</sequence>
<evidence type="ECO:0000256" key="3">
    <source>
        <dbReference type="ARBA" id="ARBA00023082"/>
    </source>
</evidence>
<organism evidence="8 9">
    <name type="scientific">Pseudonocardia sediminis</name>
    <dbReference type="NCBI Taxonomy" id="1397368"/>
    <lineage>
        <taxon>Bacteria</taxon>
        <taxon>Bacillati</taxon>
        <taxon>Actinomycetota</taxon>
        <taxon>Actinomycetes</taxon>
        <taxon>Pseudonocardiales</taxon>
        <taxon>Pseudonocardiaceae</taxon>
        <taxon>Pseudonocardia</taxon>
    </lineage>
</organism>
<evidence type="ECO:0000256" key="2">
    <source>
        <dbReference type="ARBA" id="ARBA00023015"/>
    </source>
</evidence>
<dbReference type="AlphaFoldDB" id="A0A4Q7U7K5"/>
<dbReference type="GO" id="GO:0003677">
    <property type="term" value="F:DNA binding"/>
    <property type="evidence" value="ECO:0007669"/>
    <property type="project" value="UniProtKB-KW"/>
</dbReference>
<dbReference type="InterPro" id="IPR013324">
    <property type="entry name" value="RNA_pol_sigma_r3/r4-like"/>
</dbReference>
<dbReference type="InterPro" id="IPR013325">
    <property type="entry name" value="RNA_pol_sigma_r2"/>
</dbReference>
<comment type="caution">
    <text evidence="8">The sequence shown here is derived from an EMBL/GenBank/DDBJ whole genome shotgun (WGS) entry which is preliminary data.</text>
</comment>
<keyword evidence="2" id="KW-0805">Transcription regulation</keyword>
<dbReference type="InterPro" id="IPR039425">
    <property type="entry name" value="RNA_pol_sigma-70-like"/>
</dbReference>